<dbReference type="CDD" id="cd00914">
    <property type="entry name" value="PCD_DCoH_subfamily_b"/>
    <property type="match status" value="1"/>
</dbReference>
<reference evidence="5 6" key="1">
    <citation type="submission" date="2019-04" db="EMBL/GenBank/DDBJ databases">
        <title>Salinimonas iocasae sp. nov., a halophilic bacterium isolated from the outer tube casing of tubeworms in Okinawa Trough.</title>
        <authorList>
            <person name="Zhang H."/>
            <person name="Wang H."/>
            <person name="Li C."/>
        </authorList>
    </citation>
    <scope>NUCLEOTIDE SEQUENCE [LARGE SCALE GENOMIC DNA]</scope>
    <source>
        <strain evidence="5 6">KX18D6</strain>
    </source>
</reference>
<organism evidence="5 6">
    <name type="scientific">Salinimonas iocasae</name>
    <dbReference type="NCBI Taxonomy" id="2572577"/>
    <lineage>
        <taxon>Bacteria</taxon>
        <taxon>Pseudomonadati</taxon>
        <taxon>Pseudomonadota</taxon>
        <taxon>Gammaproteobacteria</taxon>
        <taxon>Alteromonadales</taxon>
        <taxon>Alteromonadaceae</taxon>
        <taxon>Alteromonas/Salinimonas group</taxon>
        <taxon>Salinimonas</taxon>
    </lineage>
</organism>
<dbReference type="OrthoDB" id="5294615at2"/>
<dbReference type="EMBL" id="CP039852">
    <property type="protein sequence ID" value="QCZ93258.1"/>
    <property type="molecule type" value="Genomic_DNA"/>
</dbReference>
<proteinExistence type="inferred from homology"/>
<dbReference type="Pfam" id="PF01329">
    <property type="entry name" value="Pterin_4a"/>
    <property type="match status" value="1"/>
</dbReference>
<name>A0A5B7YCH6_9ALTE</name>
<dbReference type="HAMAP" id="MF_00434">
    <property type="entry name" value="Pterin_4_alpha"/>
    <property type="match status" value="1"/>
</dbReference>
<evidence type="ECO:0000256" key="2">
    <source>
        <dbReference type="ARBA" id="ARBA00006472"/>
    </source>
</evidence>
<dbReference type="EC" id="4.2.1.96" evidence="4"/>
<dbReference type="NCBIfam" id="NF002018">
    <property type="entry name" value="PRK00823.1-3"/>
    <property type="match status" value="1"/>
</dbReference>
<evidence type="ECO:0000256" key="4">
    <source>
        <dbReference type="HAMAP-Rule" id="MF_00434"/>
    </source>
</evidence>
<dbReference type="GO" id="GO:0008124">
    <property type="term" value="F:4-alpha-hydroxytetrahydrobiopterin dehydratase activity"/>
    <property type="evidence" value="ECO:0007669"/>
    <property type="project" value="UniProtKB-UniRule"/>
</dbReference>
<protein>
    <recommendedName>
        <fullName evidence="4">Putative pterin-4-alpha-carbinolamine dehydratase</fullName>
        <shortName evidence="4">PHS</shortName>
        <ecNumber evidence="4">4.2.1.96</ecNumber>
    </recommendedName>
    <alternativeName>
        <fullName evidence="4">4-alpha-hydroxy-tetrahydropterin dehydratase</fullName>
    </alternativeName>
    <alternativeName>
        <fullName evidence="4">Pterin carbinolamine dehydratase</fullName>
        <shortName evidence="4">PCD</shortName>
    </alternativeName>
</protein>
<dbReference type="PANTHER" id="PTHR12599:SF0">
    <property type="entry name" value="PTERIN-4-ALPHA-CARBINOLAMINE DEHYDRATASE"/>
    <property type="match status" value="1"/>
</dbReference>
<dbReference type="RefSeq" id="WP_139756004.1">
    <property type="nucleotide sequence ID" value="NZ_CP039852.1"/>
</dbReference>
<dbReference type="KEGG" id="salk:FBQ74_07050"/>
<keyword evidence="6" id="KW-1185">Reference proteome</keyword>
<comment type="catalytic activity">
    <reaction evidence="1 4">
        <text>(4aS,6R)-4a-hydroxy-L-erythro-5,6,7,8-tetrahydrobiopterin = (6R)-L-erythro-6,7-dihydrobiopterin + H2O</text>
        <dbReference type="Rhea" id="RHEA:11920"/>
        <dbReference type="ChEBI" id="CHEBI:15377"/>
        <dbReference type="ChEBI" id="CHEBI:15642"/>
        <dbReference type="ChEBI" id="CHEBI:43120"/>
        <dbReference type="EC" id="4.2.1.96"/>
    </reaction>
</comment>
<accession>A0A5B7YCH6</accession>
<comment type="similarity">
    <text evidence="2 4">Belongs to the pterin-4-alpha-carbinolamine dehydratase family.</text>
</comment>
<evidence type="ECO:0000313" key="5">
    <source>
        <dbReference type="EMBL" id="QCZ93258.1"/>
    </source>
</evidence>
<evidence type="ECO:0000256" key="1">
    <source>
        <dbReference type="ARBA" id="ARBA00001554"/>
    </source>
</evidence>
<dbReference type="Proteomes" id="UP000304912">
    <property type="component" value="Chromosome"/>
</dbReference>
<dbReference type="NCBIfam" id="NF002017">
    <property type="entry name" value="PRK00823.1-2"/>
    <property type="match status" value="1"/>
</dbReference>
<dbReference type="AlphaFoldDB" id="A0A5B7YCH6"/>
<dbReference type="InterPro" id="IPR036428">
    <property type="entry name" value="PCD_sf"/>
</dbReference>
<sequence>MAEKLSDEQIKSALAELNALAGDSGEWILNDDKISKTFKFKSFIRAFGWMSQMAIWAEKLVHHPEWFNVYNKVEVTLTTHDAGGLTELDFKLAEKMEKFR</sequence>
<evidence type="ECO:0000313" key="6">
    <source>
        <dbReference type="Proteomes" id="UP000304912"/>
    </source>
</evidence>
<dbReference type="GO" id="GO:0006729">
    <property type="term" value="P:tetrahydrobiopterin biosynthetic process"/>
    <property type="evidence" value="ECO:0007669"/>
    <property type="project" value="InterPro"/>
</dbReference>
<dbReference type="InterPro" id="IPR001533">
    <property type="entry name" value="Pterin_deHydtase"/>
</dbReference>
<dbReference type="Gene3D" id="3.30.1360.20">
    <property type="entry name" value="Transcriptional coactivator/pterin dehydratase"/>
    <property type="match status" value="1"/>
</dbReference>
<gene>
    <name evidence="5" type="ORF">FBQ74_07050</name>
</gene>
<dbReference type="PANTHER" id="PTHR12599">
    <property type="entry name" value="PTERIN-4-ALPHA-CARBINOLAMINE DEHYDRATASE"/>
    <property type="match status" value="1"/>
</dbReference>
<evidence type="ECO:0000256" key="3">
    <source>
        <dbReference type="ARBA" id="ARBA00023239"/>
    </source>
</evidence>
<keyword evidence="3 4" id="KW-0456">Lyase</keyword>
<dbReference type="SUPFAM" id="SSF55248">
    <property type="entry name" value="PCD-like"/>
    <property type="match status" value="1"/>
</dbReference>